<comment type="caution">
    <text evidence="1">The sequence shown here is derived from an EMBL/GenBank/DDBJ whole genome shotgun (WGS) entry which is preliminary data.</text>
</comment>
<sequence>MLDVEAGLADIRLRDTVTPALDRVLDVDAGLAAILSTKIESDGGPMTALEYAVQFGERPAADRLAARAWFPLRELAIVMTVRRVLVQRNTTTPDLKIGSSVPAGSSGATIDLAVELCDHLGRAFMTAKRRDHELRWGTRTDSIALRQELERELHQAQLAYRDTSDSSRLGAELGRARRVLDRVVEVARGLPHSPEAIPTGVVGDMLESALTVTLLLAAEAAATSMADPAGRAFTAAMSVAALAVEAEALAIIERALVDATAADLTDADLRGVRLDGVLWSSRTRWPAHLTDYVAANSERIGPDLFRVRSGGVATRLPVL</sequence>
<gene>
    <name evidence="1" type="ORF">Aglo03_21430</name>
</gene>
<reference evidence="1" key="1">
    <citation type="submission" date="2023-02" db="EMBL/GenBank/DDBJ databases">
        <title>Actinokineospora globicatena NBRC 15670.</title>
        <authorList>
            <person name="Ichikawa N."/>
            <person name="Sato H."/>
            <person name="Tonouchi N."/>
        </authorList>
    </citation>
    <scope>NUCLEOTIDE SEQUENCE</scope>
    <source>
        <strain evidence="1">NBRC 15670</strain>
    </source>
</reference>
<organism evidence="1 2">
    <name type="scientific">Actinokineospora globicatena</name>
    <dbReference type="NCBI Taxonomy" id="103729"/>
    <lineage>
        <taxon>Bacteria</taxon>
        <taxon>Bacillati</taxon>
        <taxon>Actinomycetota</taxon>
        <taxon>Actinomycetes</taxon>
        <taxon>Pseudonocardiales</taxon>
        <taxon>Pseudonocardiaceae</taxon>
        <taxon>Actinokineospora</taxon>
    </lineage>
</organism>
<dbReference type="AlphaFoldDB" id="A0A9W6QMK6"/>
<protein>
    <submittedName>
        <fullName evidence="1">Uncharacterized protein</fullName>
    </submittedName>
</protein>
<name>A0A9W6QMK6_9PSEU</name>
<dbReference type="Proteomes" id="UP001165042">
    <property type="component" value="Unassembled WGS sequence"/>
</dbReference>
<proteinExistence type="predicted"/>
<accession>A0A9W6QMK6</accession>
<evidence type="ECO:0000313" key="1">
    <source>
        <dbReference type="EMBL" id="GLW91327.1"/>
    </source>
</evidence>
<evidence type="ECO:0000313" key="2">
    <source>
        <dbReference type="Proteomes" id="UP001165042"/>
    </source>
</evidence>
<keyword evidence="2" id="KW-1185">Reference proteome</keyword>
<dbReference type="EMBL" id="BSSD01000002">
    <property type="protein sequence ID" value="GLW91327.1"/>
    <property type="molecule type" value="Genomic_DNA"/>
</dbReference>